<dbReference type="RefSeq" id="WP_152759187.1">
    <property type="nucleotide sequence ID" value="NZ_WHLY01000002.1"/>
</dbReference>
<proteinExistence type="predicted"/>
<name>A0A7C9F8M2_9BACT</name>
<dbReference type="Gene3D" id="3.40.50.720">
    <property type="entry name" value="NAD(P)-binding Rossmann-like Domain"/>
    <property type="match status" value="1"/>
</dbReference>
<dbReference type="AlphaFoldDB" id="A0A7C9F8M2"/>
<keyword evidence="3" id="KW-1185">Reference proteome</keyword>
<dbReference type="InterPro" id="IPR051606">
    <property type="entry name" value="Polyketide_Oxido-like"/>
</dbReference>
<organism evidence="2 3">
    <name type="scientific">Salmonirosea aquatica</name>
    <dbReference type="NCBI Taxonomy" id="2654236"/>
    <lineage>
        <taxon>Bacteria</taxon>
        <taxon>Pseudomonadati</taxon>
        <taxon>Bacteroidota</taxon>
        <taxon>Cytophagia</taxon>
        <taxon>Cytophagales</taxon>
        <taxon>Spirosomataceae</taxon>
        <taxon>Salmonirosea</taxon>
    </lineage>
</organism>
<dbReference type="PANTHER" id="PTHR43355">
    <property type="entry name" value="FLAVIN REDUCTASE (NADPH)"/>
    <property type="match status" value="1"/>
</dbReference>
<dbReference type="PANTHER" id="PTHR43355:SF2">
    <property type="entry name" value="FLAVIN REDUCTASE (NADPH)"/>
    <property type="match status" value="1"/>
</dbReference>
<evidence type="ECO:0000313" key="2">
    <source>
        <dbReference type="EMBL" id="MPR33684.1"/>
    </source>
</evidence>
<dbReference type="InterPro" id="IPR036291">
    <property type="entry name" value="NAD(P)-bd_dom_sf"/>
</dbReference>
<dbReference type="Proteomes" id="UP000479293">
    <property type="component" value="Unassembled WGS sequence"/>
</dbReference>
<dbReference type="GO" id="GO:0004074">
    <property type="term" value="F:biliverdin reductase [NAD(P)H] activity"/>
    <property type="evidence" value="ECO:0007669"/>
    <property type="project" value="TreeGrafter"/>
</dbReference>
<gene>
    <name evidence="2" type="ORF">GBK04_09960</name>
</gene>
<protein>
    <submittedName>
        <fullName evidence="2">NAD(P)H-binding protein</fullName>
    </submittedName>
</protein>
<dbReference type="Pfam" id="PF13460">
    <property type="entry name" value="NAD_binding_10"/>
    <property type="match status" value="1"/>
</dbReference>
<dbReference type="SUPFAM" id="SSF51735">
    <property type="entry name" value="NAD(P)-binding Rossmann-fold domains"/>
    <property type="match status" value="1"/>
</dbReference>
<dbReference type="GO" id="GO:0042602">
    <property type="term" value="F:riboflavin reductase (NADPH) activity"/>
    <property type="evidence" value="ECO:0007669"/>
    <property type="project" value="TreeGrafter"/>
</dbReference>
<sequence length="223" mass="25313">MKKKIAVLGATGRTGIWIVQEALQRGYAVNALVREQSSLNIEHNDLTIIKGTPTATMDLMRVMEGCEAVLSALNISRKNEWWPWSELSSSPTFLSDVAQKTVDVANQSNLKRCLVVTAWGTGETKQDIPGWFRFFINTTKIGVTYRDHERQEEIWAKSGLDWTIVRPVGLNNDTEEKPIGVLLESKTAKPTQLMISRRMVARFMLDALEENTYLHQKPIIFYT</sequence>
<feature type="domain" description="NAD(P)-binding" evidence="1">
    <location>
        <begin position="9"/>
        <end position="210"/>
    </location>
</feature>
<dbReference type="InterPro" id="IPR016040">
    <property type="entry name" value="NAD(P)-bd_dom"/>
</dbReference>
<dbReference type="EMBL" id="WHLY01000002">
    <property type="protein sequence ID" value="MPR33684.1"/>
    <property type="molecule type" value="Genomic_DNA"/>
</dbReference>
<comment type="caution">
    <text evidence="2">The sequence shown here is derived from an EMBL/GenBank/DDBJ whole genome shotgun (WGS) entry which is preliminary data.</text>
</comment>
<evidence type="ECO:0000313" key="3">
    <source>
        <dbReference type="Proteomes" id="UP000479293"/>
    </source>
</evidence>
<evidence type="ECO:0000259" key="1">
    <source>
        <dbReference type="Pfam" id="PF13460"/>
    </source>
</evidence>
<reference evidence="2 3" key="1">
    <citation type="submission" date="2019-10" db="EMBL/GenBank/DDBJ databases">
        <title>Draft Genome Sequence of Cytophagaceae sp. SJW1-29.</title>
        <authorList>
            <person name="Choi A."/>
        </authorList>
    </citation>
    <scope>NUCLEOTIDE SEQUENCE [LARGE SCALE GENOMIC DNA]</scope>
    <source>
        <strain evidence="2 3">SJW1-29</strain>
    </source>
</reference>
<accession>A0A7C9F8M2</accession>